<dbReference type="AlphaFoldDB" id="A0A518G4P6"/>
<accession>A0A518G4P6</accession>
<dbReference type="EMBL" id="CP036298">
    <property type="protein sequence ID" value="QDV23552.1"/>
    <property type="molecule type" value="Genomic_DNA"/>
</dbReference>
<sequence>MGKIIRFVETALSDPGMGRVMQLQRVWDRVPASQQSNLVRQTTGFASRSLRGIDRLVPVPFCQFESSLTRWVKIVPVFAMCSDADQAEIVDYAYCVAGVEQPETIFSDYVYNVGGE</sequence>
<organism evidence="1 2">
    <name type="scientific">Aureliella helgolandensis</name>
    <dbReference type="NCBI Taxonomy" id="2527968"/>
    <lineage>
        <taxon>Bacteria</taxon>
        <taxon>Pseudomonadati</taxon>
        <taxon>Planctomycetota</taxon>
        <taxon>Planctomycetia</taxon>
        <taxon>Pirellulales</taxon>
        <taxon>Pirellulaceae</taxon>
        <taxon>Aureliella</taxon>
    </lineage>
</organism>
<protein>
    <submittedName>
        <fullName evidence="1">Uncharacterized protein</fullName>
    </submittedName>
</protein>
<dbReference type="Proteomes" id="UP000318017">
    <property type="component" value="Chromosome"/>
</dbReference>
<dbReference type="RefSeq" id="WP_145076559.1">
    <property type="nucleotide sequence ID" value="NZ_CP036298.1"/>
</dbReference>
<reference evidence="1 2" key="1">
    <citation type="submission" date="2019-02" db="EMBL/GenBank/DDBJ databases">
        <title>Deep-cultivation of Planctomycetes and their phenomic and genomic characterization uncovers novel biology.</title>
        <authorList>
            <person name="Wiegand S."/>
            <person name="Jogler M."/>
            <person name="Boedeker C."/>
            <person name="Pinto D."/>
            <person name="Vollmers J."/>
            <person name="Rivas-Marin E."/>
            <person name="Kohn T."/>
            <person name="Peeters S.H."/>
            <person name="Heuer A."/>
            <person name="Rast P."/>
            <person name="Oberbeckmann S."/>
            <person name="Bunk B."/>
            <person name="Jeske O."/>
            <person name="Meyerdierks A."/>
            <person name="Storesund J.E."/>
            <person name="Kallscheuer N."/>
            <person name="Luecker S."/>
            <person name="Lage O.M."/>
            <person name="Pohl T."/>
            <person name="Merkel B.J."/>
            <person name="Hornburger P."/>
            <person name="Mueller R.-W."/>
            <person name="Bruemmer F."/>
            <person name="Labrenz M."/>
            <person name="Spormann A.M."/>
            <person name="Op den Camp H."/>
            <person name="Overmann J."/>
            <person name="Amann R."/>
            <person name="Jetten M.S.M."/>
            <person name="Mascher T."/>
            <person name="Medema M.H."/>
            <person name="Devos D.P."/>
            <person name="Kaster A.-K."/>
            <person name="Ovreas L."/>
            <person name="Rohde M."/>
            <person name="Galperin M.Y."/>
            <person name="Jogler C."/>
        </authorList>
    </citation>
    <scope>NUCLEOTIDE SEQUENCE [LARGE SCALE GENOMIC DNA]</scope>
    <source>
        <strain evidence="1 2">Q31a</strain>
    </source>
</reference>
<evidence type="ECO:0000313" key="1">
    <source>
        <dbReference type="EMBL" id="QDV23552.1"/>
    </source>
</evidence>
<evidence type="ECO:0000313" key="2">
    <source>
        <dbReference type="Proteomes" id="UP000318017"/>
    </source>
</evidence>
<keyword evidence="2" id="KW-1185">Reference proteome</keyword>
<name>A0A518G4P6_9BACT</name>
<gene>
    <name evidence="1" type="ORF">Q31a_18540</name>
</gene>
<proteinExistence type="predicted"/>
<dbReference type="KEGG" id="ahel:Q31a_18540"/>